<reference evidence="8 9" key="1">
    <citation type="journal article" date="2019" name="Int. J. Syst. Evol. Microbiol.">
        <title>The Global Catalogue of Microorganisms (GCM) 10K type strain sequencing project: providing services to taxonomists for standard genome sequencing and annotation.</title>
        <authorList>
            <consortium name="The Broad Institute Genomics Platform"/>
            <consortium name="The Broad Institute Genome Sequencing Center for Infectious Disease"/>
            <person name="Wu L."/>
            <person name="Ma J."/>
        </authorList>
    </citation>
    <scope>NUCLEOTIDE SEQUENCE [LARGE SCALE GENOMIC DNA]</scope>
    <source>
        <strain evidence="8 9">JCM 1417</strain>
    </source>
</reference>
<proteinExistence type="predicted"/>
<keyword evidence="4 7" id="KW-0812">Transmembrane</keyword>
<evidence type="ECO:0000256" key="4">
    <source>
        <dbReference type="ARBA" id="ARBA00022692"/>
    </source>
</evidence>
<evidence type="ECO:0000256" key="6">
    <source>
        <dbReference type="ARBA" id="ARBA00023136"/>
    </source>
</evidence>
<dbReference type="Gene3D" id="1.10.1760.20">
    <property type="match status" value="1"/>
</dbReference>
<sequence length="134" mass="14767">MASTLVGLQIGAFSVILQTLLSGKTELPFGTFLLLMQPIHLAIGVAEGLVTSEIVTFVWRARPEIIEKEAKGEALGNISMKKIIIRLVIGVVLVGSALSWFASSKYNGFGRGCYFKRMGNIFIYFYKMWINSDG</sequence>
<dbReference type="EMBL" id="BAAACI010000008">
    <property type="protein sequence ID" value="GAA0778000.1"/>
    <property type="molecule type" value="Genomic_DNA"/>
</dbReference>
<keyword evidence="5 7" id="KW-1133">Transmembrane helix</keyword>
<comment type="caution">
    <text evidence="8">The sequence shown here is derived from an EMBL/GenBank/DDBJ whole genome shotgun (WGS) entry which is preliminary data.</text>
</comment>
<dbReference type="Pfam" id="PF01891">
    <property type="entry name" value="CbiM"/>
    <property type="match status" value="1"/>
</dbReference>
<evidence type="ECO:0000313" key="9">
    <source>
        <dbReference type="Proteomes" id="UP001501047"/>
    </source>
</evidence>
<dbReference type="InterPro" id="IPR002751">
    <property type="entry name" value="CbiM/NikMN"/>
</dbReference>
<feature type="transmembrane region" description="Helical" evidence="7">
    <location>
        <begin position="83"/>
        <end position="102"/>
    </location>
</feature>
<keyword evidence="2" id="KW-0813">Transport</keyword>
<evidence type="ECO:0000256" key="3">
    <source>
        <dbReference type="ARBA" id="ARBA00022475"/>
    </source>
</evidence>
<dbReference type="PANTHER" id="PTHR34229:SF1">
    <property type="entry name" value="METAL TRANSPORT PROTEIN HI_1621-RELATED"/>
    <property type="match status" value="1"/>
</dbReference>
<keyword evidence="6 7" id="KW-0472">Membrane</keyword>
<dbReference type="PANTHER" id="PTHR34229">
    <property type="entry name" value="METAL TRANSPORT PROTEIN HI_1621-RELATED"/>
    <property type="match status" value="1"/>
</dbReference>
<organism evidence="8 9">
    <name type="scientific">Clostridium subterminale</name>
    <dbReference type="NCBI Taxonomy" id="1550"/>
    <lineage>
        <taxon>Bacteria</taxon>
        <taxon>Bacillati</taxon>
        <taxon>Bacillota</taxon>
        <taxon>Clostridia</taxon>
        <taxon>Eubacteriales</taxon>
        <taxon>Clostridiaceae</taxon>
        <taxon>Clostridium</taxon>
    </lineage>
</organism>
<evidence type="ECO:0000256" key="1">
    <source>
        <dbReference type="ARBA" id="ARBA00004651"/>
    </source>
</evidence>
<feature type="transmembrane region" description="Helical" evidence="7">
    <location>
        <begin position="38"/>
        <end position="62"/>
    </location>
</feature>
<evidence type="ECO:0000256" key="5">
    <source>
        <dbReference type="ARBA" id="ARBA00022989"/>
    </source>
</evidence>
<evidence type="ECO:0000313" key="8">
    <source>
        <dbReference type="EMBL" id="GAA0778000.1"/>
    </source>
</evidence>
<evidence type="ECO:0000256" key="7">
    <source>
        <dbReference type="SAM" id="Phobius"/>
    </source>
</evidence>
<name>A0ABN1KWZ5_CLOSU</name>
<accession>A0ABN1KWZ5</accession>
<dbReference type="Proteomes" id="UP001501047">
    <property type="component" value="Unassembled WGS sequence"/>
</dbReference>
<keyword evidence="3" id="KW-1003">Cell membrane</keyword>
<evidence type="ECO:0000256" key="2">
    <source>
        <dbReference type="ARBA" id="ARBA00022448"/>
    </source>
</evidence>
<comment type="subcellular location">
    <subcellularLocation>
        <location evidence="1">Cell membrane</location>
        <topology evidence="1">Multi-pass membrane protein</topology>
    </subcellularLocation>
</comment>
<gene>
    <name evidence="8" type="ORF">GCM10008908_34140</name>
</gene>
<protein>
    <submittedName>
        <fullName evidence="8">Uncharacterized protein</fullName>
    </submittedName>
</protein>
<keyword evidence="9" id="KW-1185">Reference proteome</keyword>